<accession>A0A812IB52</accession>
<sequence length="111" mass="12588">VREELQERARHCDAGDLPEALRSVLRSTGLLAPFLQKQTLAIPICPKARVLKMAGLYDLRMTIKVLDQEIFGPARSLEEQVDESQARATVAEIQEKVEKELTRCVEEPDRM</sequence>
<feature type="non-terminal residue" evidence="1">
    <location>
        <position position="111"/>
    </location>
</feature>
<keyword evidence="2" id="KW-1185">Reference proteome</keyword>
<comment type="caution">
    <text evidence="1">The sequence shown here is derived from an EMBL/GenBank/DDBJ whole genome shotgun (WGS) entry which is preliminary data.</text>
</comment>
<proteinExistence type="predicted"/>
<dbReference type="Proteomes" id="UP000604046">
    <property type="component" value="Unassembled WGS sequence"/>
</dbReference>
<evidence type="ECO:0000313" key="1">
    <source>
        <dbReference type="EMBL" id="CAE7031829.1"/>
    </source>
</evidence>
<dbReference type="AlphaFoldDB" id="A0A812IB52"/>
<dbReference type="OrthoDB" id="445556at2759"/>
<protein>
    <submittedName>
        <fullName evidence="1">DNAJ1 protein</fullName>
    </submittedName>
</protein>
<dbReference type="EMBL" id="CAJNDS010000236">
    <property type="protein sequence ID" value="CAE7031829.1"/>
    <property type="molecule type" value="Genomic_DNA"/>
</dbReference>
<organism evidence="1 2">
    <name type="scientific">Symbiodinium natans</name>
    <dbReference type="NCBI Taxonomy" id="878477"/>
    <lineage>
        <taxon>Eukaryota</taxon>
        <taxon>Sar</taxon>
        <taxon>Alveolata</taxon>
        <taxon>Dinophyceae</taxon>
        <taxon>Suessiales</taxon>
        <taxon>Symbiodiniaceae</taxon>
        <taxon>Symbiodinium</taxon>
    </lineage>
</organism>
<gene>
    <name evidence="1" type="primary">DNAJ1</name>
    <name evidence="1" type="ORF">SNAT2548_LOCUS3824</name>
</gene>
<reference evidence="1" key="1">
    <citation type="submission" date="2021-02" db="EMBL/GenBank/DDBJ databases">
        <authorList>
            <person name="Dougan E. K."/>
            <person name="Rhodes N."/>
            <person name="Thang M."/>
            <person name="Chan C."/>
        </authorList>
    </citation>
    <scope>NUCLEOTIDE SEQUENCE</scope>
</reference>
<name>A0A812IB52_9DINO</name>
<evidence type="ECO:0000313" key="2">
    <source>
        <dbReference type="Proteomes" id="UP000604046"/>
    </source>
</evidence>